<proteinExistence type="predicted"/>
<evidence type="ECO:0000256" key="3">
    <source>
        <dbReference type="PROSITE-ProRule" id="PRU10141"/>
    </source>
</evidence>
<evidence type="ECO:0000313" key="5">
    <source>
        <dbReference type="EMBL" id="KAK1370796.1"/>
    </source>
</evidence>
<keyword evidence="5" id="KW-0418">Kinase</keyword>
<dbReference type="SUPFAM" id="SSF56112">
    <property type="entry name" value="Protein kinase-like (PK-like)"/>
    <property type="match status" value="1"/>
</dbReference>
<dbReference type="Proteomes" id="UP001237642">
    <property type="component" value="Unassembled WGS sequence"/>
</dbReference>
<reference evidence="5" key="2">
    <citation type="submission" date="2023-05" db="EMBL/GenBank/DDBJ databases">
        <authorList>
            <person name="Schelkunov M.I."/>
        </authorList>
    </citation>
    <scope>NUCLEOTIDE SEQUENCE</scope>
    <source>
        <strain evidence="5">Hsosn_3</strain>
        <tissue evidence="5">Leaf</tissue>
    </source>
</reference>
<feature type="binding site" evidence="3">
    <location>
        <position position="100"/>
    </location>
    <ligand>
        <name>ATP</name>
        <dbReference type="ChEBI" id="CHEBI:30616"/>
    </ligand>
</feature>
<dbReference type="GO" id="GO:0005886">
    <property type="term" value="C:plasma membrane"/>
    <property type="evidence" value="ECO:0007669"/>
    <property type="project" value="UniProtKB-SubCell"/>
</dbReference>
<evidence type="ECO:0000313" key="6">
    <source>
        <dbReference type="Proteomes" id="UP001237642"/>
    </source>
</evidence>
<dbReference type="InterPro" id="IPR001245">
    <property type="entry name" value="Ser-Thr/Tyr_kinase_cat_dom"/>
</dbReference>
<gene>
    <name evidence="5" type="ORF">POM88_036888</name>
</gene>
<dbReference type="EMBL" id="JAUIZM010000008">
    <property type="protein sequence ID" value="KAK1370796.1"/>
    <property type="molecule type" value="Genomic_DNA"/>
</dbReference>
<dbReference type="PROSITE" id="PS50011">
    <property type="entry name" value="PROTEIN_KINASE_DOM"/>
    <property type="match status" value="1"/>
</dbReference>
<dbReference type="InterPro" id="IPR017441">
    <property type="entry name" value="Protein_kinase_ATP_BS"/>
</dbReference>
<keyword evidence="3" id="KW-0547">Nucleotide-binding</keyword>
<evidence type="ECO:0000256" key="1">
    <source>
        <dbReference type="ARBA" id="ARBA00004236"/>
    </source>
</evidence>
<feature type="domain" description="Protein kinase" evidence="4">
    <location>
        <begin position="61"/>
        <end position="356"/>
    </location>
</feature>
<keyword evidence="3" id="KW-0067">ATP-binding</keyword>
<comment type="subcellular location">
    <subcellularLocation>
        <location evidence="1">Cell membrane</location>
    </subcellularLocation>
</comment>
<protein>
    <submittedName>
        <fullName evidence="5">Serine/threonine-protein kinase PIX13</fullName>
    </submittedName>
</protein>
<keyword evidence="6" id="KW-1185">Reference proteome</keyword>
<evidence type="ECO:0000259" key="4">
    <source>
        <dbReference type="PROSITE" id="PS50011"/>
    </source>
</evidence>
<dbReference type="GO" id="GO:0005524">
    <property type="term" value="F:ATP binding"/>
    <property type="evidence" value="ECO:0007669"/>
    <property type="project" value="UniProtKB-UniRule"/>
</dbReference>
<keyword evidence="5" id="KW-0808">Transferase</keyword>
<accession>A0AAD8HQ66</accession>
<organism evidence="5 6">
    <name type="scientific">Heracleum sosnowskyi</name>
    <dbReference type="NCBI Taxonomy" id="360622"/>
    <lineage>
        <taxon>Eukaryota</taxon>
        <taxon>Viridiplantae</taxon>
        <taxon>Streptophyta</taxon>
        <taxon>Embryophyta</taxon>
        <taxon>Tracheophyta</taxon>
        <taxon>Spermatophyta</taxon>
        <taxon>Magnoliopsida</taxon>
        <taxon>eudicotyledons</taxon>
        <taxon>Gunneridae</taxon>
        <taxon>Pentapetalae</taxon>
        <taxon>asterids</taxon>
        <taxon>campanulids</taxon>
        <taxon>Apiales</taxon>
        <taxon>Apiaceae</taxon>
        <taxon>Apioideae</taxon>
        <taxon>apioid superclade</taxon>
        <taxon>Tordylieae</taxon>
        <taxon>Tordyliinae</taxon>
        <taxon>Heracleum</taxon>
    </lineage>
</organism>
<evidence type="ECO:0000256" key="2">
    <source>
        <dbReference type="ARBA" id="ARBA00022475"/>
    </source>
</evidence>
<sequence length="363" mass="40513">MGNSFRSPGIGLSAYTKLPTASVYSSSGNDVQLNQESTGTIVNPNLKIFTLGQLKRATRNFRPSSMVGEGGFGRVYKGWVDEKTLAPSKIGVGIPVAIRKSDPCKCKSLGQWKAEVEFLGKFSHPNIVKLLGYYRDDKQFLLVYEYMNKGSLENHLFRNGAGQLSWKTRVKIAMGAAHGLAFLHATNKQVTCRFFQTANILLDEEFNAKLSDFGKVKLEADVVGVEGDCNVDSEHRSSNDHRKMGRVLNFKYSAPEYGFTGSYSNEGDVYSFGIILLEMITGTRAFDRSRPLVLVAWAKPYLHKKDTLKKVMDPKLQGRYPVKAAFETAALILKCLQHSRKDRPSMNDVFRTLELINAMNMAP</sequence>
<reference evidence="5" key="1">
    <citation type="submission" date="2023-02" db="EMBL/GenBank/DDBJ databases">
        <title>Genome of toxic invasive species Heracleum sosnowskyi carries increased number of genes despite the absence of recent whole-genome duplications.</title>
        <authorList>
            <person name="Schelkunov M."/>
            <person name="Shtratnikova V."/>
            <person name="Makarenko M."/>
            <person name="Klepikova A."/>
            <person name="Omelchenko D."/>
            <person name="Novikova G."/>
            <person name="Obukhova E."/>
            <person name="Bogdanov V."/>
            <person name="Penin A."/>
            <person name="Logacheva M."/>
        </authorList>
    </citation>
    <scope>NUCLEOTIDE SEQUENCE</scope>
    <source>
        <strain evidence="5">Hsosn_3</strain>
        <tissue evidence="5">Leaf</tissue>
    </source>
</reference>
<name>A0AAD8HQ66_9APIA</name>
<dbReference type="PANTHER" id="PTHR45621">
    <property type="entry name" value="OS01G0588500 PROTEIN-RELATED"/>
    <property type="match status" value="1"/>
</dbReference>
<keyword evidence="2" id="KW-1003">Cell membrane</keyword>
<dbReference type="InterPro" id="IPR011009">
    <property type="entry name" value="Kinase-like_dom_sf"/>
</dbReference>
<dbReference type="InterPro" id="IPR050823">
    <property type="entry name" value="Plant_Ser_Thr_Prot_Kinase"/>
</dbReference>
<comment type="caution">
    <text evidence="5">The sequence shown here is derived from an EMBL/GenBank/DDBJ whole genome shotgun (WGS) entry which is preliminary data.</text>
</comment>
<keyword evidence="2" id="KW-0472">Membrane</keyword>
<dbReference type="InterPro" id="IPR000719">
    <property type="entry name" value="Prot_kinase_dom"/>
</dbReference>
<dbReference type="Gene3D" id="3.30.200.20">
    <property type="entry name" value="Phosphorylase Kinase, domain 1"/>
    <property type="match status" value="1"/>
</dbReference>
<dbReference type="PROSITE" id="PS00107">
    <property type="entry name" value="PROTEIN_KINASE_ATP"/>
    <property type="match status" value="1"/>
</dbReference>
<dbReference type="AlphaFoldDB" id="A0AAD8HQ66"/>
<dbReference type="GO" id="GO:0004672">
    <property type="term" value="F:protein kinase activity"/>
    <property type="evidence" value="ECO:0007669"/>
    <property type="project" value="InterPro"/>
</dbReference>
<dbReference type="Gene3D" id="1.10.510.10">
    <property type="entry name" value="Transferase(Phosphotransferase) domain 1"/>
    <property type="match status" value="1"/>
</dbReference>
<dbReference type="Pfam" id="PF07714">
    <property type="entry name" value="PK_Tyr_Ser-Thr"/>
    <property type="match status" value="1"/>
</dbReference>